<dbReference type="PROSITE" id="PS51257">
    <property type="entry name" value="PROKAR_LIPOPROTEIN"/>
    <property type="match status" value="1"/>
</dbReference>
<comment type="subcellular location">
    <subcellularLocation>
        <location evidence="1">Cell envelope</location>
    </subcellularLocation>
</comment>
<keyword evidence="6" id="KW-1185">Reference proteome</keyword>
<accession>A0ABW2Q6X1</accession>
<dbReference type="RefSeq" id="WP_382392429.1">
    <property type="nucleotide sequence ID" value="NZ_JBHTCQ010000001.1"/>
</dbReference>
<keyword evidence="3" id="KW-0813">Transport</keyword>
<dbReference type="InterPro" id="IPR006311">
    <property type="entry name" value="TAT_signal"/>
</dbReference>
<evidence type="ECO:0000256" key="2">
    <source>
        <dbReference type="ARBA" id="ARBA00008520"/>
    </source>
</evidence>
<evidence type="ECO:0000256" key="4">
    <source>
        <dbReference type="ARBA" id="ARBA00022729"/>
    </source>
</evidence>
<sequence length="546" mass="58101">MKDPTTRRRITRRHVLQGGLGVGALAALGLAGCSNEGRGGAMATSGGPGELPAYIPFDGVPADLTGSDGVSDTMLAYPEDPVTVTDRPPGDGRDVGVFALTHTPVPPALGRNAYWQALHERLGFGLDIALVPSGDFADRFQTAVAGDQLPDLVTVFPESVPGLPGLLAERATDLTDLLAGDAVEQFPFLANIPSESWQATMYGGRIFGVPVPRGAQTSEVLFFRADMLEAEGLAPELGSAEDLHTLCTELTSPAASRWALGHVPMPFIRQMFGIPNGWAEDGGSLTSANEHERQEEALELGRRLVADGLVHPDALSANITQRKTWVVNGTTPLRPDTFSAWSAFSEYPIGEDFRLDVLAPPLADGGGQAAIWRGSPTHNITVISARSADRAEPLLEVLNHLAAPFGSSEHLFKTYGVEGVHHELQGTDPVLTERGRSEIQLSLRYLAEGPWVNYLAGEPDVARAQHDAQSDLVPAAVPDPTEGLYSETASRRGNQIGTALADLETDILQGREPVSAWAEAVATWTSEGGDDIRAELEEALAAAEDR</sequence>
<comment type="similarity">
    <text evidence="2">Belongs to the bacterial solute-binding protein 1 family.</text>
</comment>
<dbReference type="SUPFAM" id="SSF53850">
    <property type="entry name" value="Periplasmic binding protein-like II"/>
    <property type="match status" value="1"/>
</dbReference>
<organism evidence="5 6">
    <name type="scientific">Georgenia alba</name>
    <dbReference type="NCBI Taxonomy" id="2233858"/>
    <lineage>
        <taxon>Bacteria</taxon>
        <taxon>Bacillati</taxon>
        <taxon>Actinomycetota</taxon>
        <taxon>Actinomycetes</taxon>
        <taxon>Micrococcales</taxon>
        <taxon>Bogoriellaceae</taxon>
        <taxon>Georgenia</taxon>
    </lineage>
</organism>
<comment type="caution">
    <text evidence="5">The sequence shown here is derived from an EMBL/GenBank/DDBJ whole genome shotgun (WGS) entry which is preliminary data.</text>
</comment>
<protein>
    <submittedName>
        <fullName evidence="5">Extracellular solute-binding protein</fullName>
    </submittedName>
</protein>
<dbReference type="EMBL" id="JBHTCQ010000001">
    <property type="protein sequence ID" value="MFC7404744.1"/>
    <property type="molecule type" value="Genomic_DNA"/>
</dbReference>
<dbReference type="PROSITE" id="PS51318">
    <property type="entry name" value="TAT"/>
    <property type="match status" value="1"/>
</dbReference>
<dbReference type="InterPro" id="IPR050490">
    <property type="entry name" value="Bact_solute-bd_prot1"/>
</dbReference>
<dbReference type="Proteomes" id="UP001596455">
    <property type="component" value="Unassembled WGS sequence"/>
</dbReference>
<evidence type="ECO:0000313" key="5">
    <source>
        <dbReference type="EMBL" id="MFC7404744.1"/>
    </source>
</evidence>
<dbReference type="Pfam" id="PF01547">
    <property type="entry name" value="SBP_bac_1"/>
    <property type="match status" value="1"/>
</dbReference>
<proteinExistence type="inferred from homology"/>
<dbReference type="PANTHER" id="PTHR43649:SF31">
    <property type="entry name" value="SN-GLYCEROL-3-PHOSPHATE-BINDING PERIPLASMIC PROTEIN UGPB"/>
    <property type="match status" value="1"/>
</dbReference>
<dbReference type="PANTHER" id="PTHR43649">
    <property type="entry name" value="ARABINOSE-BINDING PROTEIN-RELATED"/>
    <property type="match status" value="1"/>
</dbReference>
<reference evidence="6" key="1">
    <citation type="journal article" date="2019" name="Int. J. Syst. Evol. Microbiol.">
        <title>The Global Catalogue of Microorganisms (GCM) 10K type strain sequencing project: providing services to taxonomists for standard genome sequencing and annotation.</title>
        <authorList>
            <consortium name="The Broad Institute Genomics Platform"/>
            <consortium name="The Broad Institute Genome Sequencing Center for Infectious Disease"/>
            <person name="Wu L."/>
            <person name="Ma J."/>
        </authorList>
    </citation>
    <scope>NUCLEOTIDE SEQUENCE [LARGE SCALE GENOMIC DNA]</scope>
    <source>
        <strain evidence="6">JCM 1490</strain>
    </source>
</reference>
<keyword evidence="4" id="KW-0732">Signal</keyword>
<evidence type="ECO:0000256" key="1">
    <source>
        <dbReference type="ARBA" id="ARBA00004196"/>
    </source>
</evidence>
<name>A0ABW2Q6X1_9MICO</name>
<dbReference type="Gene3D" id="3.40.190.10">
    <property type="entry name" value="Periplasmic binding protein-like II"/>
    <property type="match status" value="1"/>
</dbReference>
<dbReference type="InterPro" id="IPR006059">
    <property type="entry name" value="SBP"/>
</dbReference>
<evidence type="ECO:0000313" key="6">
    <source>
        <dbReference type="Proteomes" id="UP001596455"/>
    </source>
</evidence>
<evidence type="ECO:0000256" key="3">
    <source>
        <dbReference type="ARBA" id="ARBA00022448"/>
    </source>
</evidence>
<gene>
    <name evidence="5" type="ORF">ACFQQL_06445</name>
</gene>